<dbReference type="SUPFAM" id="SSF50965">
    <property type="entry name" value="Galactose oxidase, central domain"/>
    <property type="match status" value="2"/>
</dbReference>
<keyword evidence="1" id="KW-0677">Repeat</keyword>
<comment type="caution">
    <text evidence="5">The sequence shown here is derived from an EMBL/GenBank/DDBJ whole genome shotgun (WGS) entry which is preliminary data.</text>
</comment>
<feature type="compositionally biased region" description="Polar residues" evidence="3">
    <location>
        <begin position="525"/>
        <end position="545"/>
    </location>
</feature>
<protein>
    <recommendedName>
        <fullName evidence="7">Galactose oxidase</fullName>
    </recommendedName>
</protein>
<dbReference type="GO" id="GO:0019760">
    <property type="term" value="P:glucosinolate metabolic process"/>
    <property type="evidence" value="ECO:0007669"/>
    <property type="project" value="UniProtKB-ARBA"/>
</dbReference>
<evidence type="ECO:0000256" key="2">
    <source>
        <dbReference type="ARBA" id="ARBA00023004"/>
    </source>
</evidence>
<dbReference type="PANTHER" id="PTHR47435:SF4">
    <property type="entry name" value="KELCH REPEAT PROTEIN (AFU_ORTHOLOGUE AFUA_5G12780)"/>
    <property type="match status" value="1"/>
</dbReference>
<dbReference type="OrthoDB" id="432528at2759"/>
<keyword evidence="4" id="KW-0812">Transmembrane</keyword>
<dbReference type="InterPro" id="IPR015915">
    <property type="entry name" value="Kelch-typ_b-propeller"/>
</dbReference>
<feature type="compositionally biased region" description="Low complexity" evidence="3">
    <location>
        <begin position="471"/>
        <end position="480"/>
    </location>
</feature>
<feature type="compositionally biased region" description="Polar residues" evidence="3">
    <location>
        <begin position="418"/>
        <end position="470"/>
    </location>
</feature>
<dbReference type="Proteomes" id="UP000823405">
    <property type="component" value="Unassembled WGS sequence"/>
</dbReference>
<dbReference type="EMBL" id="JAAAIN010000279">
    <property type="protein sequence ID" value="KAG0316866.1"/>
    <property type="molecule type" value="Genomic_DNA"/>
</dbReference>
<dbReference type="AlphaFoldDB" id="A0A9P6RDX4"/>
<reference evidence="5" key="1">
    <citation type="journal article" date="2020" name="Fungal Divers.">
        <title>Resolving the Mortierellaceae phylogeny through synthesis of multi-gene phylogenetics and phylogenomics.</title>
        <authorList>
            <person name="Vandepol N."/>
            <person name="Liber J."/>
            <person name="Desiro A."/>
            <person name="Na H."/>
            <person name="Kennedy M."/>
            <person name="Barry K."/>
            <person name="Grigoriev I.V."/>
            <person name="Miller A.N."/>
            <person name="O'Donnell K."/>
            <person name="Stajich J.E."/>
            <person name="Bonito G."/>
        </authorList>
    </citation>
    <scope>NUCLEOTIDE SEQUENCE</scope>
    <source>
        <strain evidence="5">NVP60</strain>
    </source>
</reference>
<feature type="compositionally biased region" description="Basic and acidic residues" evidence="3">
    <location>
        <begin position="406"/>
        <end position="417"/>
    </location>
</feature>
<feature type="compositionally biased region" description="Gly residues" evidence="3">
    <location>
        <begin position="338"/>
        <end position="349"/>
    </location>
</feature>
<feature type="compositionally biased region" description="Pro residues" evidence="3">
    <location>
        <begin position="481"/>
        <end position="492"/>
    </location>
</feature>
<proteinExistence type="predicted"/>
<keyword evidence="4" id="KW-0472">Membrane</keyword>
<feature type="region of interest" description="Disordered" evidence="3">
    <location>
        <begin position="317"/>
        <end position="349"/>
    </location>
</feature>
<gene>
    <name evidence="5" type="ORF">BGZ97_006279</name>
</gene>
<dbReference type="Pfam" id="PF24681">
    <property type="entry name" value="Kelch_KLHDC2_KLHL20_DRC7"/>
    <property type="match status" value="1"/>
</dbReference>
<keyword evidence="2" id="KW-0408">Iron</keyword>
<evidence type="ECO:0000256" key="4">
    <source>
        <dbReference type="SAM" id="Phobius"/>
    </source>
</evidence>
<evidence type="ECO:0000313" key="6">
    <source>
        <dbReference type="Proteomes" id="UP000823405"/>
    </source>
</evidence>
<name>A0A9P6RDX4_9FUNG</name>
<dbReference type="InterPro" id="IPR011043">
    <property type="entry name" value="Gal_Oxase/kelch_b-propeller"/>
</dbReference>
<evidence type="ECO:0000313" key="5">
    <source>
        <dbReference type="EMBL" id="KAG0316866.1"/>
    </source>
</evidence>
<sequence>MVSAQAPALVCCMAYTTISENTFYIQGGLLITGAGTSSSNTSQFYALDLTQPTWNTLNPPWKALTYPATLTSTSEHSMSVAPDNSAFTMWMPSNLVATYTIGSNSWAQVLPTPPAAWFKGSNLQAATDPTSGLVYIPGAAGTPNSMSVYSSSTGMAPSVTMPPTLIAAGSFYSFVWSQLRKTFIYYGGNAATPNPFFEFSPSAGKWSSMPITGSVTPPFQMRSCMVPAYNGTKMLLFGGNTDTTQSVDSLYILDVPSMTWTQADSSLDARSDMACSVSGDNFIVWGGYKRFPGNPFLPASATPLIYNIHLGKWTTTYTRGSNPPAPVTTGKPNQSPTGEGGSNNTEGGGGNGAAIGGAVAGVVAVVAIIAFFVARRRRQRATHQPVDTKDPETTAHDPVLPSTGNKHYEPGNKDEYHQTQSAQYTRNQEPHNSQSPQDITQFHQGSHNSTQYYHDPHSSAQYSSMSDQHNYPTSPQSSSYYPPPLSPPPPSIYSPSISKDTQDNIRQLEHQIALGEKQLAAGTLHNKSSNNPQYNPGPSEIQHTPSIRGPQGAGIPVSAEPIPSADHRELARKIEIMHAELQNLQSQLKL</sequence>
<evidence type="ECO:0008006" key="7">
    <source>
        <dbReference type="Google" id="ProtNLM"/>
    </source>
</evidence>
<keyword evidence="6" id="KW-1185">Reference proteome</keyword>
<evidence type="ECO:0000256" key="1">
    <source>
        <dbReference type="ARBA" id="ARBA00022737"/>
    </source>
</evidence>
<feature type="compositionally biased region" description="Basic and acidic residues" evidence="3">
    <location>
        <begin position="386"/>
        <end position="395"/>
    </location>
</feature>
<feature type="transmembrane region" description="Helical" evidence="4">
    <location>
        <begin position="353"/>
        <end position="374"/>
    </location>
</feature>
<feature type="region of interest" description="Disordered" evidence="3">
    <location>
        <begin position="377"/>
        <end position="501"/>
    </location>
</feature>
<feature type="region of interest" description="Disordered" evidence="3">
    <location>
        <begin position="524"/>
        <end position="561"/>
    </location>
</feature>
<dbReference type="Gene3D" id="2.120.10.80">
    <property type="entry name" value="Kelch-type beta propeller"/>
    <property type="match status" value="1"/>
</dbReference>
<keyword evidence="4" id="KW-1133">Transmembrane helix</keyword>
<evidence type="ECO:0000256" key="3">
    <source>
        <dbReference type="SAM" id="MobiDB-lite"/>
    </source>
</evidence>
<accession>A0A9P6RDX4</accession>
<organism evidence="5 6">
    <name type="scientific">Linnemannia gamsii</name>
    <dbReference type="NCBI Taxonomy" id="64522"/>
    <lineage>
        <taxon>Eukaryota</taxon>
        <taxon>Fungi</taxon>
        <taxon>Fungi incertae sedis</taxon>
        <taxon>Mucoromycota</taxon>
        <taxon>Mortierellomycotina</taxon>
        <taxon>Mortierellomycetes</taxon>
        <taxon>Mortierellales</taxon>
        <taxon>Mortierellaceae</taxon>
        <taxon>Linnemannia</taxon>
    </lineage>
</organism>
<dbReference type="PANTHER" id="PTHR47435">
    <property type="entry name" value="KELCH REPEAT PROTEIN (AFU_ORTHOLOGUE AFUA_5G12780)"/>
    <property type="match status" value="1"/>
</dbReference>